<dbReference type="Proteomes" id="UP001307889">
    <property type="component" value="Chromosome 1"/>
</dbReference>
<comment type="subcellular location">
    <subcellularLocation>
        <location evidence="1 5">Cytoplasm</location>
    </subcellularLocation>
</comment>
<evidence type="ECO:0000256" key="4">
    <source>
        <dbReference type="ARBA" id="ARBA00022679"/>
    </source>
</evidence>
<evidence type="ECO:0000256" key="1">
    <source>
        <dbReference type="ARBA" id="ARBA00004496"/>
    </source>
</evidence>
<name>A0ABN7ABR7_9HEMI</name>
<dbReference type="HAMAP" id="MF_03187">
    <property type="entry name" value="Methyltr_EFM5"/>
    <property type="match status" value="1"/>
</dbReference>
<comment type="similarity">
    <text evidence="5">Belongs to the class I-like SAM-binding methyltransferase superfamily. EFM5 family.</text>
</comment>
<dbReference type="GO" id="GO:0008168">
    <property type="term" value="F:methyltransferase activity"/>
    <property type="evidence" value="ECO:0007669"/>
    <property type="project" value="UniProtKB-KW"/>
</dbReference>
<dbReference type="PANTHER" id="PTHR13200:SF0">
    <property type="entry name" value="EEF1A LYSINE METHYLTRANSFERASE 1"/>
    <property type="match status" value="1"/>
</dbReference>
<gene>
    <name evidence="6" type="ORF">NTJ_00502</name>
</gene>
<evidence type="ECO:0000256" key="2">
    <source>
        <dbReference type="ARBA" id="ARBA00022490"/>
    </source>
</evidence>
<accession>A0ABN7ABR7</accession>
<keyword evidence="4 5" id="KW-0808">Transferase</keyword>
<reference evidence="6 7" key="1">
    <citation type="submission" date="2023-09" db="EMBL/GenBank/DDBJ databases">
        <title>Nesidiocoris tenuis whole genome shotgun sequence.</title>
        <authorList>
            <person name="Shibata T."/>
            <person name="Shimoda M."/>
            <person name="Kobayashi T."/>
            <person name="Uehara T."/>
        </authorList>
    </citation>
    <scope>NUCLEOTIDE SEQUENCE [LARGE SCALE GENOMIC DNA]</scope>
    <source>
        <strain evidence="6 7">Japan</strain>
    </source>
</reference>
<proteinExistence type="inferred from homology"/>
<evidence type="ECO:0000256" key="3">
    <source>
        <dbReference type="ARBA" id="ARBA00022603"/>
    </source>
</evidence>
<dbReference type="Pfam" id="PF10237">
    <property type="entry name" value="N6-adenineMlase"/>
    <property type="match status" value="1"/>
</dbReference>
<sequence length="212" mass="24549">MSDFEDDDGVPALSSEALLALEEFYNEQKARDTEKVDDIDWHKRFREDWQLSQFWYDEETVDKLSNEAQSAVSETGSIALISCPTLYFEIKKKCPKCEVILFEFDKRFAALGNDFNFYNYENPLEISQSYANHFDLVIADPPFLSEECLTKTAVTMRFLSKSKLIVCTGSIMENLAVRLLGVKKTSFNPRHKNNLSNEFSCFTNYEDNFDKL</sequence>
<dbReference type="GO" id="GO:0032259">
    <property type="term" value="P:methylation"/>
    <property type="evidence" value="ECO:0007669"/>
    <property type="project" value="UniProtKB-KW"/>
</dbReference>
<dbReference type="InterPro" id="IPR041370">
    <property type="entry name" value="Mlase_EEF1AKMT1/ZCCHC4"/>
</dbReference>
<evidence type="ECO:0000313" key="6">
    <source>
        <dbReference type="EMBL" id="BES87697.1"/>
    </source>
</evidence>
<protein>
    <recommendedName>
        <fullName evidence="5">Protein-lysine N-methyltransferase NTJ_00502</fullName>
        <ecNumber evidence="5">2.1.1.-</ecNumber>
    </recommendedName>
</protein>
<dbReference type="InterPro" id="IPR002052">
    <property type="entry name" value="DNA_methylase_N6_adenine_CS"/>
</dbReference>
<evidence type="ECO:0000256" key="5">
    <source>
        <dbReference type="HAMAP-Rule" id="MF_03187"/>
    </source>
</evidence>
<dbReference type="EMBL" id="AP028909">
    <property type="protein sequence ID" value="BES87697.1"/>
    <property type="molecule type" value="Genomic_DNA"/>
</dbReference>
<evidence type="ECO:0000313" key="7">
    <source>
        <dbReference type="Proteomes" id="UP001307889"/>
    </source>
</evidence>
<keyword evidence="2 5" id="KW-0963">Cytoplasm</keyword>
<dbReference type="InterPro" id="IPR019369">
    <property type="entry name" value="Efm5/EEF1AKMT1"/>
</dbReference>
<dbReference type="EC" id="2.1.1.-" evidence="5"/>
<organism evidence="6 7">
    <name type="scientific">Nesidiocoris tenuis</name>
    <dbReference type="NCBI Taxonomy" id="355587"/>
    <lineage>
        <taxon>Eukaryota</taxon>
        <taxon>Metazoa</taxon>
        <taxon>Ecdysozoa</taxon>
        <taxon>Arthropoda</taxon>
        <taxon>Hexapoda</taxon>
        <taxon>Insecta</taxon>
        <taxon>Pterygota</taxon>
        <taxon>Neoptera</taxon>
        <taxon>Paraneoptera</taxon>
        <taxon>Hemiptera</taxon>
        <taxon>Heteroptera</taxon>
        <taxon>Panheteroptera</taxon>
        <taxon>Cimicomorpha</taxon>
        <taxon>Miridae</taxon>
        <taxon>Dicyphina</taxon>
        <taxon>Nesidiocoris</taxon>
    </lineage>
</organism>
<keyword evidence="7" id="KW-1185">Reference proteome</keyword>
<dbReference type="PROSITE" id="PS00092">
    <property type="entry name" value="N6_MTASE"/>
    <property type="match status" value="1"/>
</dbReference>
<dbReference type="PANTHER" id="PTHR13200">
    <property type="entry name" value="EEF1A LYSINE METHYLTRANSFERASE 1"/>
    <property type="match status" value="1"/>
</dbReference>
<comment type="function">
    <text evidence="5">S-adenosyl-L-methionine-dependent protein-lysine N-methyltransferase that methylates elongation factor 1-alpha.</text>
</comment>
<keyword evidence="3 5" id="KW-0489">Methyltransferase</keyword>